<keyword evidence="1" id="KW-0472">Membrane</keyword>
<dbReference type="EMBL" id="JAGDYP010000004">
    <property type="protein sequence ID" value="MBO1884051.1"/>
    <property type="molecule type" value="Genomic_DNA"/>
</dbReference>
<feature type="transmembrane region" description="Helical" evidence="1">
    <location>
        <begin position="25"/>
        <end position="42"/>
    </location>
</feature>
<accession>A0ABS3PXI8</accession>
<evidence type="ECO:0000313" key="3">
    <source>
        <dbReference type="Proteomes" id="UP000681610"/>
    </source>
</evidence>
<dbReference type="Proteomes" id="UP000681610">
    <property type="component" value="Unassembled WGS sequence"/>
</dbReference>
<name>A0ABS3PXI8_9FLAO</name>
<keyword evidence="1" id="KW-0812">Transmembrane</keyword>
<organism evidence="2 3">
    <name type="scientific">Capnocytophaga bilenii</name>
    <dbReference type="NCBI Taxonomy" id="2819369"/>
    <lineage>
        <taxon>Bacteria</taxon>
        <taxon>Pseudomonadati</taxon>
        <taxon>Bacteroidota</taxon>
        <taxon>Flavobacteriia</taxon>
        <taxon>Flavobacteriales</taxon>
        <taxon>Flavobacteriaceae</taxon>
        <taxon>Capnocytophaga</taxon>
    </lineage>
</organism>
<keyword evidence="1" id="KW-1133">Transmembrane helix</keyword>
<dbReference type="RefSeq" id="WP_009416515.1">
    <property type="nucleotide sequence ID" value="NZ_JAGDYP010000004.1"/>
</dbReference>
<gene>
    <name evidence="2" type="ORF">J4N46_06405</name>
</gene>
<keyword evidence="3" id="KW-1185">Reference proteome</keyword>
<sequence>MKYTLIILGAAVALSRYWFAQYDQLLLIVGVSLLMIGIYMISRSIPPKNEEND</sequence>
<protein>
    <submittedName>
        <fullName evidence="2">Uncharacterized protein</fullName>
    </submittedName>
</protein>
<reference evidence="2 3" key="1">
    <citation type="submission" date="2021-03" db="EMBL/GenBank/DDBJ databases">
        <title>Isolation and description of Capnocytophaga bilenii sp. nov., a novel Capnocytophaga species, isolated from a gingivitis subject.</title>
        <authorList>
            <person name="Antezack A."/>
            <person name="Monnet-Corti V."/>
            <person name="La Scola B."/>
        </authorList>
    </citation>
    <scope>NUCLEOTIDE SEQUENCE [LARGE SCALE GENOMIC DNA]</scope>
    <source>
        <strain evidence="2 3">Marseille-Q4570</strain>
    </source>
</reference>
<evidence type="ECO:0000313" key="2">
    <source>
        <dbReference type="EMBL" id="MBO1884051.1"/>
    </source>
</evidence>
<proteinExistence type="predicted"/>
<comment type="caution">
    <text evidence="2">The sequence shown here is derived from an EMBL/GenBank/DDBJ whole genome shotgun (WGS) entry which is preliminary data.</text>
</comment>
<evidence type="ECO:0000256" key="1">
    <source>
        <dbReference type="SAM" id="Phobius"/>
    </source>
</evidence>